<dbReference type="GO" id="GO:0032040">
    <property type="term" value="C:small-subunit processome"/>
    <property type="evidence" value="ECO:0007669"/>
    <property type="project" value="TreeGrafter"/>
</dbReference>
<dbReference type="PANTHER" id="PTHR17695:SF11">
    <property type="entry name" value="SMALL SUBUNIT PROCESSOME COMPONENT 20 HOMOLOG"/>
    <property type="match status" value="1"/>
</dbReference>
<proteinExistence type="predicted"/>
<dbReference type="InterPro" id="IPR011989">
    <property type="entry name" value="ARM-like"/>
</dbReference>
<dbReference type="EMBL" id="OX365897">
    <property type="protein sequence ID" value="CAI4055139.1"/>
    <property type="molecule type" value="Genomic_DNA"/>
</dbReference>
<dbReference type="RefSeq" id="XP_056085995.1">
    <property type="nucleotide sequence ID" value="XM_056227892.1"/>
</dbReference>
<dbReference type="InterPro" id="IPR016024">
    <property type="entry name" value="ARM-type_fold"/>
</dbReference>
<evidence type="ECO:0000313" key="5">
    <source>
        <dbReference type="EMBL" id="CAI4055139.1"/>
    </source>
</evidence>
<feature type="compositionally biased region" description="Basic residues" evidence="1">
    <location>
        <begin position="2465"/>
        <end position="2478"/>
    </location>
</feature>
<dbReference type="InterPro" id="IPR057525">
    <property type="entry name" value="UTP20_C"/>
</dbReference>
<evidence type="ECO:0000259" key="2">
    <source>
        <dbReference type="Pfam" id="PF07539"/>
    </source>
</evidence>
<feature type="domain" description="U3 small nucleolar RNA-associated protein 20 C-terminal" evidence="4">
    <location>
        <begin position="2190"/>
        <end position="2481"/>
    </location>
</feature>
<accession>A0AA35NML5</accession>
<dbReference type="InterPro" id="IPR046523">
    <property type="entry name" value="UTP20_dom"/>
</dbReference>
<dbReference type="Gene3D" id="1.25.10.10">
    <property type="entry name" value="Leucine-rich Repeat Variant"/>
    <property type="match status" value="3"/>
</dbReference>
<protein>
    <recommendedName>
        <fullName evidence="7">UTP20-like protein</fullName>
    </recommendedName>
</protein>
<gene>
    <name evidence="5" type="primary">SKDI02G1060</name>
    <name evidence="5" type="ORF">SKDI_02G1060</name>
</gene>
<dbReference type="GeneID" id="80922295"/>
<organism evidence="5 6">
    <name type="scientific">Saccharomyces kudriavzevii (strain ATCC MYA-4449 / AS 2.2408 / CBS 8840 / NBRC 1802 / NCYC 2889)</name>
    <name type="common">Yeast</name>
    <dbReference type="NCBI Taxonomy" id="226230"/>
    <lineage>
        <taxon>Eukaryota</taxon>
        <taxon>Fungi</taxon>
        <taxon>Dikarya</taxon>
        <taxon>Ascomycota</taxon>
        <taxon>Saccharomycotina</taxon>
        <taxon>Saccharomycetes</taxon>
        <taxon>Saccharomycetales</taxon>
        <taxon>Saccharomycetaceae</taxon>
        <taxon>Saccharomyces</taxon>
    </lineage>
</organism>
<feature type="domain" description="U3 small nucleolar RNA-associated protein 20 N-terminal" evidence="2">
    <location>
        <begin position="825"/>
        <end position="1410"/>
    </location>
</feature>
<name>A0AA35NML5_SACK1</name>
<evidence type="ECO:0000259" key="4">
    <source>
        <dbReference type="Pfam" id="PF23099"/>
    </source>
</evidence>
<sequence length="2495" mass="286639">MAKQKQTTKSSKRYRYSSFKARIDDLKIEPARNLEKRVHDYVESSHFLASFDQWKEINLSAKFTEFAGEIERHVQTLPQILYHDEKIFNCLVSYIDIHDEFSLQPLLDLLAQFCHDLGPDFLKFYEKAIKTLINLLDAAIEFESSSVFEWGFNCLAYIFKYLSKFLVKKLILTCDLLIPLLSHSKEYLSRFSAEALSFLVRKAPVSNLNEFVRSVFEKLEGDNEQTNLYEGLLILFTESMTSTQETLHSKAKVIMSALLQEALTKSSSKRSVSLLSDVWMNISKYASIESLLPVYDVMLEIFNDSLDTADLDRILKVLATIVFSESGRKISDWNSIISLIEKMMNHKNRSSLSPDNVAFLFALFIRNSDVKTLTQFHQKLFNYALTNITDYFLEFFQFALKLSYERVFSFNGLKFLQLFLKSNWGSQGKKIALFLLEMDGKPELQKILNVTLPDEFTLSIRDYFVTVAEIKDSNDLFEIYWRAIIFRSSKLRDSAIISSLIERIFSAYISPDNFTKDTVGTLLKAYSKKDEVLGENLLRNILENYESYKDSLNFLSGWNQFMSNVDPSEGVKELISAYPELLLNLTDNLVLPDGKIRYETFELMKTLMFLQNMPIPDLLSSCMIIEQVPLTLQNARDLTIRIKNVGAEFGKTKVDKLTSSFFLKYLFGLLTVRFSPVWTGVFDTLPNVYTKDEILVWNLVLLFIKCPDEDRKVDYYEPLLEDGTDSILWDSSVVRLRDTIDSFSQVWSKYFTQNASIIETTVGRRGNTTFPVLIRNQALKVMLSIPQIAEGHFADIAPFVFDDFKTYKNEEDMEDTTQRVITGAWMEADRNLFLKTLGKFKNIKNIRGATELHEHLMVLLGSRDTDVQKLALNVLLAYKDSTLNKYRDNLKNLLDDTLFKDEITTFLTENGSQNMKGDDAKVVMPYVLRIFFGRVQVPPTSGQKRSRKIAVISVLPNFEEVYINDFLTLASERLDFQYFFKNDHQIDSSKATLKTIRRMTGFINIVNSALSVLRTNFPLYTSSVLQPLIYSIAMAYYVLENESAAEVHSRKMAGNLRQQGLKCLSNTFEFVGTAFDWSADMDAIYTVVIKPRIQHFSDENLQQPSSLLRVFLYWAHTPSLYPFLYYDEFAAAIALMDTISNQHVKETVISPIIEAVDAIIRTPVNDDRYVDLVTLICSSCLKILPSLYNKLSDPNSISIFLNLLISITELGFIQENDVRSHLISSLISILKGKLKKLQENDVQKILKVLKLLIFNYDCSWNDVKDLYATISSLFKTFDERNLRISLADLFVELGRKVPELGNISKLVADLNSYSSSRLHEYDFPRILSSFKGLIEDGYKSYSEMEWLPLLFTCLHFINDKEELALRTNASHAIMKFIDFINEKPNSDEATKSISMLKDILLPSIRVGLRNPLEEVQSEYVSVLSYMVRNSKYYTDFEDMTILLYNGDEEADFFANINHVQLHRRQRAIKRLGEHSHQLKDNSISHYLIPMIEHYVFSDDERYRNIGNETQLAIGDLAQHMSWNQYKALLRRYISMLKTKPTQMKQAVLLIVQLSVPLRETLRTVRGETGSKSSLSKFPSNLEEPTNFITKELYPALSKILGTRDDETIIERMPIAEALVNAVLGLTNDDIVNFLPSILTNICQVLRSKSEELRDAVRVTLGKISTILGAEYLVFVIKELMATLKRGSQIHVLSYTVHYILKSLQGVLKHSDLDASSSMIVKIIMENIFGFAGEEKDSENYHTKVKEIKSNKSYDAGEILASNISLTEFGTLLSPVKALLAVRINLRNQNKLNELLRRYLLGLNHNSDSESEDILKFCHQLFQESEASNFTQKPKRNMRPEVDEKEDFFLVNLNSKSYTINSHNSLLSSTLQKFALDLLRNVIARHRSFLTVSHLEGFIPFLRDALLSENEGVVISTLRILITLIKLEFSDESSEIFKNCARKVLNIIKVAPSTSSELCQMGLKFLSAFIRHTDATLKDTALSYVLERVLPDLNEPSRQGLAFNFLKALVSKHIMLPELYDIMDSTREIMVTNHSKEIRDVSRSVYYQFLMEYDQSKGRLEKQFKFMVDNLEYPTESGRQSVMELINLIITKANPALLSRLSSSFFLALVNVSFNDDAPRCREMASVLLSTMLPKLESKDLEIVEKYVAAWLKQVENASFLNLGLRIYKIYLKSIGFGHNANLDELAIKRIRYVLTDTSVGSKHEWDLVYSSLNTFSSYLEVSESVYRHDFKDIWDGIITCLLYPHSWVRQSAANLVRLLINNKNKLEVPLNDLEIQTIATRILHQLGAPSIPESLANVSIKTLVNISTLWKDEHTAFVMDVPKKTEEEPKYATAIDFMVTRIGGIIRSDEHRMDSFMSKKACIQLLALLVQVLDEGEVIAEGEKILLPLYGYLETYYSRAVDEEQEGLRTLANECLQILENKLPVSEFTRIYTAVKQTVLERRKERRSKRAILAVNAPQLSADKKLRKHARSREKRKHEKDENGYYQRRNKRKRA</sequence>
<reference evidence="5" key="1">
    <citation type="submission" date="2022-10" db="EMBL/GenBank/DDBJ databases">
        <authorList>
            <person name="Byrne P K."/>
        </authorList>
    </citation>
    <scope>NUCLEOTIDE SEQUENCE</scope>
    <source>
        <strain evidence="5">IFO1802</strain>
    </source>
</reference>
<dbReference type="PANTHER" id="PTHR17695">
    <property type="entry name" value="SMALL SUBUNIT PROCESSOME COMPONENT 20 HOMOLOG"/>
    <property type="match status" value="1"/>
</dbReference>
<evidence type="ECO:0000313" key="6">
    <source>
        <dbReference type="Proteomes" id="UP001162087"/>
    </source>
</evidence>
<dbReference type="Pfam" id="PF07539">
    <property type="entry name" value="UTP20_N"/>
    <property type="match status" value="1"/>
</dbReference>
<dbReference type="Proteomes" id="UP001162087">
    <property type="component" value="Chromosome 2"/>
</dbReference>
<feature type="region of interest" description="Disordered" evidence="1">
    <location>
        <begin position="2457"/>
        <end position="2495"/>
    </location>
</feature>
<evidence type="ECO:0000259" key="3">
    <source>
        <dbReference type="Pfam" id="PF20416"/>
    </source>
</evidence>
<keyword evidence="6" id="KW-1185">Reference proteome</keyword>
<dbReference type="Pfam" id="PF20416">
    <property type="entry name" value="UTP20"/>
    <property type="match status" value="1"/>
</dbReference>
<dbReference type="SUPFAM" id="SSF48371">
    <property type="entry name" value="ARM repeat"/>
    <property type="match status" value="3"/>
</dbReference>
<dbReference type="GO" id="GO:0030686">
    <property type="term" value="C:90S preribosome"/>
    <property type="evidence" value="ECO:0007669"/>
    <property type="project" value="TreeGrafter"/>
</dbReference>
<dbReference type="Pfam" id="PF23099">
    <property type="entry name" value="UTP20_C"/>
    <property type="match status" value="1"/>
</dbReference>
<evidence type="ECO:0008006" key="7">
    <source>
        <dbReference type="Google" id="ProtNLM"/>
    </source>
</evidence>
<evidence type="ECO:0000256" key="1">
    <source>
        <dbReference type="SAM" id="MobiDB-lite"/>
    </source>
</evidence>
<feature type="domain" description="U3 small nucleolar RNA-associated protein 20" evidence="3">
    <location>
        <begin position="1604"/>
        <end position="1820"/>
    </location>
</feature>
<dbReference type="InterPro" id="IPR052575">
    <property type="entry name" value="SSU_processome_comp_20"/>
</dbReference>
<dbReference type="InterPro" id="IPR011430">
    <property type="entry name" value="UTP20_N"/>
</dbReference>